<reference evidence="3" key="2">
    <citation type="submission" date="2014-07" db="EMBL/GenBank/DDBJ databases">
        <authorList>
            <person name="Hull J."/>
        </authorList>
    </citation>
    <scope>NUCLEOTIDE SEQUENCE</scope>
</reference>
<protein>
    <submittedName>
        <fullName evidence="3">Trypsin-3</fullName>
    </submittedName>
</protein>
<evidence type="ECO:0000313" key="3">
    <source>
        <dbReference type="EMBL" id="JAG42711.1"/>
    </source>
</evidence>
<keyword evidence="1" id="KW-0732">Signal</keyword>
<name>A0A0A9ZFF3_LYGHE</name>
<feature type="signal peptide" evidence="1">
    <location>
        <begin position="1"/>
        <end position="19"/>
    </location>
</feature>
<dbReference type="InterPro" id="IPR001254">
    <property type="entry name" value="Trypsin_dom"/>
</dbReference>
<dbReference type="SUPFAM" id="SSF50494">
    <property type="entry name" value="Trypsin-like serine proteases"/>
    <property type="match status" value="1"/>
</dbReference>
<accession>A0A0A9ZFF3</accession>
<feature type="chain" id="PRO_5002052814" evidence="1">
    <location>
        <begin position="20"/>
        <end position="144"/>
    </location>
</feature>
<evidence type="ECO:0000256" key="1">
    <source>
        <dbReference type="SAM" id="SignalP"/>
    </source>
</evidence>
<dbReference type="GO" id="GO:0006508">
    <property type="term" value="P:proteolysis"/>
    <property type="evidence" value="ECO:0007669"/>
    <property type="project" value="InterPro"/>
</dbReference>
<dbReference type="EMBL" id="GBHO01000893">
    <property type="protein sequence ID" value="JAG42711.1"/>
    <property type="molecule type" value="Transcribed_RNA"/>
</dbReference>
<dbReference type="InterPro" id="IPR043504">
    <property type="entry name" value="Peptidase_S1_PA_chymotrypsin"/>
</dbReference>
<dbReference type="InterPro" id="IPR009003">
    <property type="entry name" value="Peptidase_S1_PA"/>
</dbReference>
<sequence length="144" mass="16220">MKILGFIAFVLAVIDTPRASVLKYVRTLVTPDVFPYVVVIPHTNNHQARAYCSGTIFNAFWVLTSATCGKNMTTDLQQNSLIVYAYASSSIQPWNGFKQRRKVVEILIHPKNTHGTLQYNQAVLGVRDAFSFDENFTRAKGLQH</sequence>
<gene>
    <name evidence="3" type="primary">TRYP3_1</name>
    <name evidence="3" type="ORF">CM83_98844</name>
</gene>
<organism evidence="3">
    <name type="scientific">Lygus hesperus</name>
    <name type="common">Western plant bug</name>
    <dbReference type="NCBI Taxonomy" id="30085"/>
    <lineage>
        <taxon>Eukaryota</taxon>
        <taxon>Metazoa</taxon>
        <taxon>Ecdysozoa</taxon>
        <taxon>Arthropoda</taxon>
        <taxon>Hexapoda</taxon>
        <taxon>Insecta</taxon>
        <taxon>Pterygota</taxon>
        <taxon>Neoptera</taxon>
        <taxon>Paraneoptera</taxon>
        <taxon>Hemiptera</taxon>
        <taxon>Heteroptera</taxon>
        <taxon>Panheteroptera</taxon>
        <taxon>Cimicomorpha</taxon>
        <taxon>Miridae</taxon>
        <taxon>Mirini</taxon>
        <taxon>Lygus</taxon>
    </lineage>
</organism>
<reference evidence="3" key="1">
    <citation type="journal article" date="2014" name="PLoS ONE">
        <title>Transcriptome-Based Identification of ABC Transporters in the Western Tarnished Plant Bug Lygus hesperus.</title>
        <authorList>
            <person name="Hull J.J."/>
            <person name="Chaney K."/>
            <person name="Geib S.M."/>
            <person name="Fabrick J.A."/>
            <person name="Brent C.S."/>
            <person name="Walsh D."/>
            <person name="Lavine L.C."/>
        </authorList>
    </citation>
    <scope>NUCLEOTIDE SEQUENCE</scope>
</reference>
<dbReference type="Pfam" id="PF00089">
    <property type="entry name" value="Trypsin"/>
    <property type="match status" value="1"/>
</dbReference>
<feature type="domain" description="Peptidase S1" evidence="2">
    <location>
        <begin position="32"/>
        <end position="135"/>
    </location>
</feature>
<dbReference type="AlphaFoldDB" id="A0A0A9ZFF3"/>
<proteinExistence type="predicted"/>
<evidence type="ECO:0000259" key="2">
    <source>
        <dbReference type="Pfam" id="PF00089"/>
    </source>
</evidence>
<dbReference type="Gene3D" id="2.40.10.10">
    <property type="entry name" value="Trypsin-like serine proteases"/>
    <property type="match status" value="1"/>
</dbReference>
<dbReference type="GO" id="GO:0004252">
    <property type="term" value="F:serine-type endopeptidase activity"/>
    <property type="evidence" value="ECO:0007669"/>
    <property type="project" value="InterPro"/>
</dbReference>